<reference evidence="2 3" key="1">
    <citation type="submission" date="2022-11" db="EMBL/GenBank/DDBJ databases">
        <title>Minimal conservation of predation-associated metabolite biosynthetic gene clusters underscores biosynthetic potential of Myxococcota including descriptions for ten novel species: Archangium lansinium sp. nov., Myxococcus landrumus sp. nov., Nannocystis bai.</title>
        <authorList>
            <person name="Ahearne A."/>
            <person name="Stevens C."/>
            <person name="Dowd S."/>
        </authorList>
    </citation>
    <scope>NUCLEOTIDE SEQUENCE [LARGE SCALE GENOMIC DNA]</scope>
    <source>
        <strain evidence="2 3">NCWAL01</strain>
    </source>
</reference>
<accession>A0ABT5D4B4</accession>
<sequence length="146" mass="15410">MSRSKRHLPGSPHRPRLLALPLVVLCALAYLGSAAHFALVQHTTCLEHGEVVHAGEAGEHTRVGPARESFTDSRVASSAQEATASHGSEAHCAHAFFRRELLPPAGQGPLLTEAPVSSGPVSVREQVQAEPVARLRVAPKSSPPLS</sequence>
<keyword evidence="3" id="KW-1185">Reference proteome</keyword>
<evidence type="ECO:0000256" key="1">
    <source>
        <dbReference type="SAM" id="MobiDB-lite"/>
    </source>
</evidence>
<proteinExistence type="predicted"/>
<organism evidence="2 3">
    <name type="scientific">Stigmatella ashevillensis</name>
    <dbReference type="NCBI Taxonomy" id="2995309"/>
    <lineage>
        <taxon>Bacteria</taxon>
        <taxon>Pseudomonadati</taxon>
        <taxon>Myxococcota</taxon>
        <taxon>Myxococcia</taxon>
        <taxon>Myxococcales</taxon>
        <taxon>Cystobacterineae</taxon>
        <taxon>Archangiaceae</taxon>
        <taxon>Stigmatella</taxon>
    </lineage>
</organism>
<protein>
    <submittedName>
        <fullName evidence="2">Uncharacterized protein</fullName>
    </submittedName>
</protein>
<comment type="caution">
    <text evidence="2">The sequence shown here is derived from an EMBL/GenBank/DDBJ whole genome shotgun (WGS) entry which is preliminary data.</text>
</comment>
<feature type="region of interest" description="Disordered" evidence="1">
    <location>
        <begin position="107"/>
        <end position="127"/>
    </location>
</feature>
<evidence type="ECO:0000313" key="2">
    <source>
        <dbReference type="EMBL" id="MDC0708502.1"/>
    </source>
</evidence>
<dbReference type="EMBL" id="JAQNDM010000002">
    <property type="protein sequence ID" value="MDC0708502.1"/>
    <property type="molecule type" value="Genomic_DNA"/>
</dbReference>
<dbReference type="Proteomes" id="UP001221838">
    <property type="component" value="Unassembled WGS sequence"/>
</dbReference>
<gene>
    <name evidence="2" type="ORF">POL68_08480</name>
</gene>
<name>A0ABT5D4B4_9BACT</name>
<feature type="compositionally biased region" description="Polar residues" evidence="1">
    <location>
        <begin position="72"/>
        <end position="86"/>
    </location>
</feature>
<evidence type="ECO:0000313" key="3">
    <source>
        <dbReference type="Proteomes" id="UP001221838"/>
    </source>
</evidence>
<feature type="region of interest" description="Disordered" evidence="1">
    <location>
        <begin position="56"/>
        <end position="89"/>
    </location>
</feature>
<dbReference type="RefSeq" id="WP_272136417.1">
    <property type="nucleotide sequence ID" value="NZ_JAQNDM010000002.1"/>
</dbReference>